<dbReference type="GO" id="GO:0005886">
    <property type="term" value="C:plasma membrane"/>
    <property type="evidence" value="ECO:0007669"/>
    <property type="project" value="UniProtKB-SubCell"/>
</dbReference>
<evidence type="ECO:0000256" key="2">
    <source>
        <dbReference type="ARBA" id="ARBA00022448"/>
    </source>
</evidence>
<evidence type="ECO:0000259" key="7">
    <source>
        <dbReference type="PROSITE" id="PS50850"/>
    </source>
</evidence>
<dbReference type="Proteomes" id="UP000313395">
    <property type="component" value="Unassembled WGS sequence"/>
</dbReference>
<evidence type="ECO:0000256" key="3">
    <source>
        <dbReference type="ARBA" id="ARBA00022692"/>
    </source>
</evidence>
<dbReference type="AlphaFoldDB" id="A0A5C5E6U1"/>
<reference evidence="8 9" key="1">
    <citation type="submission" date="2019-06" db="EMBL/GenBank/DDBJ databases">
        <title>Description Trichococcus psychrophilus sp. nov., isolated from a cold spring, by genomic and phenotypic analyses.</title>
        <authorList>
            <person name="Zakharyuk A."/>
        </authorList>
    </citation>
    <scope>NUCLEOTIDE SEQUENCE [LARGE SCALE GENOMIC DNA]</scope>
    <source>
        <strain evidence="8 9">SKBG</strain>
    </source>
</reference>
<feature type="transmembrane region" description="Helical" evidence="6">
    <location>
        <begin position="346"/>
        <end position="365"/>
    </location>
</feature>
<dbReference type="RefSeq" id="WP_140186600.1">
    <property type="nucleotide sequence ID" value="NZ_VENO01000003.1"/>
</dbReference>
<feature type="transmembrane region" description="Helical" evidence="6">
    <location>
        <begin position="289"/>
        <end position="307"/>
    </location>
</feature>
<dbReference type="InterPro" id="IPR036259">
    <property type="entry name" value="MFS_trans_sf"/>
</dbReference>
<feature type="transmembrane region" description="Helical" evidence="6">
    <location>
        <begin position="247"/>
        <end position="268"/>
    </location>
</feature>
<dbReference type="PROSITE" id="PS50850">
    <property type="entry name" value="MFS"/>
    <property type="match status" value="1"/>
</dbReference>
<feature type="transmembrane region" description="Helical" evidence="6">
    <location>
        <begin position="74"/>
        <end position="94"/>
    </location>
</feature>
<keyword evidence="4 6" id="KW-1133">Transmembrane helix</keyword>
<dbReference type="Gene3D" id="1.20.1250.20">
    <property type="entry name" value="MFS general substrate transporter like domains"/>
    <property type="match status" value="2"/>
</dbReference>
<feature type="domain" description="Major facilitator superfamily (MFS) profile" evidence="7">
    <location>
        <begin position="9"/>
        <end position="403"/>
    </location>
</feature>
<feature type="transmembrane region" description="Helical" evidence="6">
    <location>
        <begin position="45"/>
        <end position="67"/>
    </location>
</feature>
<dbReference type="CDD" id="cd17353">
    <property type="entry name" value="MFS_OFA_like"/>
    <property type="match status" value="1"/>
</dbReference>
<keyword evidence="5 6" id="KW-0472">Membrane</keyword>
<evidence type="ECO:0000256" key="6">
    <source>
        <dbReference type="SAM" id="Phobius"/>
    </source>
</evidence>
<evidence type="ECO:0000256" key="5">
    <source>
        <dbReference type="ARBA" id="ARBA00023136"/>
    </source>
</evidence>
<dbReference type="InterPro" id="IPR011701">
    <property type="entry name" value="MFS"/>
</dbReference>
<feature type="transmembrane region" description="Helical" evidence="6">
    <location>
        <begin position="222"/>
        <end position="241"/>
    </location>
</feature>
<accession>A0A5C5E6U1</accession>
<dbReference type="PANTHER" id="PTHR43385:SF1">
    <property type="entry name" value="RIBOFLAVIN TRANSPORTER RIBJ"/>
    <property type="match status" value="1"/>
</dbReference>
<feature type="transmembrane region" description="Helical" evidence="6">
    <location>
        <begin position="380"/>
        <end position="399"/>
    </location>
</feature>
<name>A0A5C5E6U1_9LACT</name>
<keyword evidence="2" id="KW-0813">Transport</keyword>
<dbReference type="SUPFAM" id="SSF103473">
    <property type="entry name" value="MFS general substrate transporter"/>
    <property type="match status" value="1"/>
</dbReference>
<dbReference type="PANTHER" id="PTHR43385">
    <property type="entry name" value="RIBOFLAVIN TRANSPORTER RIBJ"/>
    <property type="match status" value="1"/>
</dbReference>
<dbReference type="GO" id="GO:0022857">
    <property type="term" value="F:transmembrane transporter activity"/>
    <property type="evidence" value="ECO:0007669"/>
    <property type="project" value="InterPro"/>
</dbReference>
<dbReference type="EMBL" id="VENO01000003">
    <property type="protein sequence ID" value="TNV68519.1"/>
    <property type="molecule type" value="Genomic_DNA"/>
</dbReference>
<evidence type="ECO:0000313" key="8">
    <source>
        <dbReference type="EMBL" id="TNV68519.1"/>
    </source>
</evidence>
<feature type="transmembrane region" description="Helical" evidence="6">
    <location>
        <begin position="313"/>
        <end position="334"/>
    </location>
</feature>
<organism evidence="8 9">
    <name type="scientific">Trichococcus shcherbakoviae subsp. psychrophilus</name>
    <dbReference type="NCBI Taxonomy" id="2585775"/>
    <lineage>
        <taxon>Bacteria</taxon>
        <taxon>Bacillati</taxon>
        <taxon>Bacillota</taxon>
        <taxon>Bacilli</taxon>
        <taxon>Lactobacillales</taxon>
        <taxon>Carnobacteriaceae</taxon>
        <taxon>Trichococcus</taxon>
    </lineage>
</organism>
<evidence type="ECO:0000256" key="1">
    <source>
        <dbReference type="ARBA" id="ARBA00004651"/>
    </source>
</evidence>
<feature type="transmembrane region" description="Helical" evidence="6">
    <location>
        <begin position="100"/>
        <end position="119"/>
    </location>
</feature>
<proteinExistence type="predicted"/>
<protein>
    <submittedName>
        <fullName evidence="8">OFA family MFS transporter</fullName>
    </submittedName>
</protein>
<comment type="subcellular location">
    <subcellularLocation>
        <location evidence="1">Cell membrane</location>
        <topology evidence="1">Multi-pass membrane protein</topology>
    </subcellularLocation>
</comment>
<keyword evidence="9" id="KW-1185">Reference proteome</keyword>
<dbReference type="Pfam" id="PF07690">
    <property type="entry name" value="MFS_1"/>
    <property type="match status" value="1"/>
</dbReference>
<feature type="transmembrane region" description="Helical" evidence="6">
    <location>
        <begin position="7"/>
        <end position="25"/>
    </location>
</feature>
<feature type="transmembrane region" description="Helical" evidence="6">
    <location>
        <begin position="164"/>
        <end position="183"/>
    </location>
</feature>
<keyword evidence="3 6" id="KW-0812">Transmembrane</keyword>
<dbReference type="InterPro" id="IPR020846">
    <property type="entry name" value="MFS_dom"/>
</dbReference>
<evidence type="ECO:0000256" key="4">
    <source>
        <dbReference type="ARBA" id="ARBA00022989"/>
    </source>
</evidence>
<comment type="caution">
    <text evidence="8">The sequence shown here is derived from an EMBL/GenBank/DDBJ whole genome shotgun (WGS) entry which is preliminary data.</text>
</comment>
<dbReference type="InterPro" id="IPR052983">
    <property type="entry name" value="MFS_Riboflavin_Transporter"/>
</dbReference>
<evidence type="ECO:0000313" key="9">
    <source>
        <dbReference type="Proteomes" id="UP000313395"/>
    </source>
</evidence>
<gene>
    <name evidence="8" type="ORF">FHK04_09925</name>
</gene>
<sequence>MKKETNRWVVLISSMGILLCTGIVYTFSVFAGPLAELRGWAVPDIMMAFAINSAVGPIPMIFGGYFTDRGWAKWIARIGVVLFGISFAFTGQATSIFQLYLIYGIFGGFAQNFAYSACLSNTIRFFPDKKGLASGLITGGMGGAAIIAAPIANTLIERYGVSQAFWRMGLAYAVVGFFFSLFIRSAPKQVVPQTAVASEKAPAPAKTITANKNWKEMLASPAFYLLILMFAMGAFSGLMIASNASLIGQSMFGLSASAAAAYVSLYSLSNTSGRVFWGAISDRIGQIRAVIIIYSAIIFAFVLLVSVNQVWAFAIGIVTLGLCFGGVMGVFPGLVMDNFGPANQGVNYGIVFIGFSSAAFVAPKVTASLAAVNDGDFTKAFYVAIAVVLLGLGLSLVYAKRKTAAKLAAETVQ</sequence>
<feature type="transmembrane region" description="Helical" evidence="6">
    <location>
        <begin position="131"/>
        <end position="152"/>
    </location>
</feature>